<dbReference type="Proteomes" id="UP000001996">
    <property type="component" value="Unassembled WGS sequence"/>
</dbReference>
<feature type="domain" description="C2H2-type" evidence="10">
    <location>
        <begin position="689"/>
        <end position="717"/>
    </location>
</feature>
<dbReference type="eggNOG" id="KOG1721">
    <property type="taxonomic scope" value="Eukaryota"/>
</dbReference>
<feature type="region of interest" description="Disordered" evidence="9">
    <location>
        <begin position="1"/>
        <end position="115"/>
    </location>
</feature>
<dbReference type="FunFam" id="3.30.160.60:FF:002343">
    <property type="entry name" value="Zinc finger protein 33A"/>
    <property type="match status" value="1"/>
</dbReference>
<dbReference type="PANTHER" id="PTHR19818:SF139">
    <property type="entry name" value="PAIR-RULE PROTEIN ODD-PAIRED"/>
    <property type="match status" value="1"/>
</dbReference>
<feature type="region of interest" description="Disordered" evidence="9">
    <location>
        <begin position="272"/>
        <end position="304"/>
    </location>
</feature>
<feature type="compositionally biased region" description="Low complexity" evidence="9">
    <location>
        <begin position="408"/>
        <end position="433"/>
    </location>
</feature>
<keyword evidence="12" id="KW-1185">Reference proteome</keyword>
<gene>
    <name evidence="11" type="ORF">LELG_04054</name>
</gene>
<dbReference type="GO" id="GO:0000978">
    <property type="term" value="F:RNA polymerase II cis-regulatory region sequence-specific DNA binding"/>
    <property type="evidence" value="ECO:0007669"/>
    <property type="project" value="TreeGrafter"/>
</dbReference>
<evidence type="ECO:0000256" key="1">
    <source>
        <dbReference type="ARBA" id="ARBA00022723"/>
    </source>
</evidence>
<evidence type="ECO:0000256" key="6">
    <source>
        <dbReference type="ARBA" id="ARBA00038089"/>
    </source>
</evidence>
<feature type="region of interest" description="Disordered" evidence="9">
    <location>
        <begin position="408"/>
        <end position="434"/>
    </location>
</feature>
<feature type="region of interest" description="Disordered" evidence="9">
    <location>
        <begin position="594"/>
        <end position="625"/>
    </location>
</feature>
<evidence type="ECO:0000313" key="11">
    <source>
        <dbReference type="EMBL" id="EDK45875.1"/>
    </source>
</evidence>
<feature type="compositionally biased region" description="Low complexity" evidence="9">
    <location>
        <begin position="283"/>
        <end position="299"/>
    </location>
</feature>
<feature type="domain" description="C2H2-type" evidence="10">
    <location>
        <begin position="631"/>
        <end position="660"/>
    </location>
</feature>
<keyword evidence="1" id="KW-0479">Metal-binding</keyword>
<feature type="region of interest" description="Disordered" evidence="9">
    <location>
        <begin position="450"/>
        <end position="489"/>
    </location>
</feature>
<evidence type="ECO:0000256" key="5">
    <source>
        <dbReference type="ARBA" id="ARBA00023054"/>
    </source>
</evidence>
<dbReference type="GO" id="GO:0008270">
    <property type="term" value="F:zinc ion binding"/>
    <property type="evidence" value="ECO:0007669"/>
    <property type="project" value="UniProtKB-KW"/>
</dbReference>
<evidence type="ECO:0000256" key="9">
    <source>
        <dbReference type="SAM" id="MobiDB-lite"/>
    </source>
</evidence>
<dbReference type="EMBL" id="CH981528">
    <property type="protein sequence ID" value="EDK45875.1"/>
    <property type="molecule type" value="Genomic_DNA"/>
</dbReference>
<feature type="compositionally biased region" description="Basic residues" evidence="9">
    <location>
        <begin position="458"/>
        <end position="470"/>
    </location>
</feature>
<reference evidence="11 12" key="1">
    <citation type="journal article" date="2009" name="Nature">
        <title>Evolution of pathogenicity and sexual reproduction in eight Candida genomes.</title>
        <authorList>
            <person name="Butler G."/>
            <person name="Rasmussen M.D."/>
            <person name="Lin M.F."/>
            <person name="Santos M.A."/>
            <person name="Sakthikumar S."/>
            <person name="Munro C.A."/>
            <person name="Rheinbay E."/>
            <person name="Grabherr M."/>
            <person name="Forche A."/>
            <person name="Reedy J.L."/>
            <person name="Agrafioti I."/>
            <person name="Arnaud M.B."/>
            <person name="Bates S."/>
            <person name="Brown A.J."/>
            <person name="Brunke S."/>
            <person name="Costanzo M.C."/>
            <person name="Fitzpatrick D.A."/>
            <person name="de Groot P.W."/>
            <person name="Harris D."/>
            <person name="Hoyer L.L."/>
            <person name="Hube B."/>
            <person name="Klis F.M."/>
            <person name="Kodira C."/>
            <person name="Lennard N."/>
            <person name="Logue M.E."/>
            <person name="Martin R."/>
            <person name="Neiman A.M."/>
            <person name="Nikolaou E."/>
            <person name="Quail M.A."/>
            <person name="Quinn J."/>
            <person name="Santos M.C."/>
            <person name="Schmitzberger F.F."/>
            <person name="Sherlock G."/>
            <person name="Shah P."/>
            <person name="Silverstein K.A."/>
            <person name="Skrzypek M.S."/>
            <person name="Soll D."/>
            <person name="Staggs R."/>
            <person name="Stansfield I."/>
            <person name="Stumpf M.P."/>
            <person name="Sudbery P.E."/>
            <person name="Srikantha T."/>
            <person name="Zeng Q."/>
            <person name="Berman J."/>
            <person name="Berriman M."/>
            <person name="Heitman J."/>
            <person name="Gow N.A."/>
            <person name="Lorenz M.C."/>
            <person name="Birren B.W."/>
            <person name="Kellis M."/>
            <person name="Cuomo C.A."/>
        </authorList>
    </citation>
    <scope>NUCLEOTIDE SEQUENCE [LARGE SCALE GENOMIC DNA]</scope>
    <source>
        <strain evidence="12">ATCC 11503 / BCRC 21390 / CBS 2605 / JCM 1781 / NBRC 1676 / NRRL YB-4239</strain>
    </source>
</reference>
<organism evidence="11 12">
    <name type="scientific">Lodderomyces elongisporus (strain ATCC 11503 / CBS 2605 / JCM 1781 / NBRC 1676 / NRRL YB-4239)</name>
    <name type="common">Yeast</name>
    <name type="synonym">Saccharomyces elongisporus</name>
    <dbReference type="NCBI Taxonomy" id="379508"/>
    <lineage>
        <taxon>Eukaryota</taxon>
        <taxon>Fungi</taxon>
        <taxon>Dikarya</taxon>
        <taxon>Ascomycota</taxon>
        <taxon>Saccharomycotina</taxon>
        <taxon>Pichiomycetes</taxon>
        <taxon>Debaryomycetaceae</taxon>
        <taxon>Candida/Lodderomyces clade</taxon>
        <taxon>Lodderomyces</taxon>
    </lineage>
</organism>
<dbReference type="SMART" id="SM00355">
    <property type="entry name" value="ZnF_C2H2"/>
    <property type="match status" value="6"/>
</dbReference>
<dbReference type="InterPro" id="IPR036236">
    <property type="entry name" value="Znf_C2H2_sf"/>
</dbReference>
<protein>
    <recommendedName>
        <fullName evidence="7">pH-response transcription factor pacC/RIM101</fullName>
    </recommendedName>
</protein>
<comment type="similarity">
    <text evidence="6">Belongs to the pacC/RIM101 family.</text>
</comment>
<dbReference type="PROSITE" id="PS50157">
    <property type="entry name" value="ZINC_FINGER_C2H2_2"/>
    <property type="match status" value="6"/>
</dbReference>
<dbReference type="HOGENOM" id="CLU_384514_0_0_1"/>
<evidence type="ECO:0000259" key="10">
    <source>
        <dbReference type="PROSITE" id="PS50157"/>
    </source>
</evidence>
<feature type="domain" description="C2H2-type" evidence="10">
    <location>
        <begin position="348"/>
        <end position="371"/>
    </location>
</feature>
<dbReference type="AlphaFoldDB" id="A5E367"/>
<evidence type="ECO:0000256" key="3">
    <source>
        <dbReference type="ARBA" id="ARBA00022771"/>
    </source>
</evidence>
<dbReference type="GO" id="GO:0000981">
    <property type="term" value="F:DNA-binding transcription factor activity, RNA polymerase II-specific"/>
    <property type="evidence" value="ECO:0007669"/>
    <property type="project" value="TreeGrafter"/>
</dbReference>
<feature type="domain" description="C2H2-type" evidence="10">
    <location>
        <begin position="661"/>
        <end position="688"/>
    </location>
</feature>
<evidence type="ECO:0000256" key="4">
    <source>
        <dbReference type="ARBA" id="ARBA00022833"/>
    </source>
</evidence>
<evidence type="ECO:0000256" key="8">
    <source>
        <dbReference type="PROSITE-ProRule" id="PRU00042"/>
    </source>
</evidence>
<dbReference type="InterPro" id="IPR050329">
    <property type="entry name" value="GLI_C2H2-zinc-finger"/>
</dbReference>
<feature type="compositionally biased region" description="Basic and acidic residues" evidence="9">
    <location>
        <begin position="79"/>
        <end position="109"/>
    </location>
</feature>
<feature type="region of interest" description="Disordered" evidence="9">
    <location>
        <begin position="143"/>
        <end position="171"/>
    </location>
</feature>
<dbReference type="InParanoid" id="A5E367"/>
<dbReference type="Gene3D" id="3.30.160.60">
    <property type="entry name" value="Classic Zinc Finger"/>
    <property type="match status" value="4"/>
</dbReference>
<accession>A5E367</accession>
<feature type="domain" description="C2H2-type" evidence="10">
    <location>
        <begin position="500"/>
        <end position="530"/>
    </location>
</feature>
<dbReference type="Pfam" id="PF00096">
    <property type="entry name" value="zf-C2H2"/>
    <property type="match status" value="3"/>
</dbReference>
<sequence length="719" mass="80536">MTSSSTLSSRRRELRASLRQTEQQQDDEEQQQQEKQQQQQQQQQQEQEQQQQEPQESQQQQQQQDEEQQQEQEQQQQDVQEHDNQQDVQHNKEQQGSEQDEQHEQHLNEDDVAATTHAILAAAAAAAGGDEGLTDEQLARELAQHSAQHVHEHHVGGSNHNHDRSHHEGYDHNIDDQFMEVKQPGEHGAQEFYSGAEQVGLENREEGGEDDIFDVALTNAGANNQDGSGGAKRTASGLDRSDGNDPKRQRSGAPASQESFEAALLAANAGNDGNISARVSSEQTQQQQNQQQQQQQQQQHPIPPKQTRTIFKHIDNPESPICEFCGREFRNVIDKRNHRRTHSQPKKYECLACGKRFSQKANLTIHETHVHQDLVLGENEISDQNHIGEPGQLKEEVEQLHNLPQDVAAPQQQQVQQPSQLHQLQQSQQQVSQRYGTNVVDDNVNVFAEDPSQQQQQHQHHHHQSLHHNQQHPSPQPQPQAQHPQQQHHHPIDLKDVRVHHCSAYKCGKGFISYEKLLAHVENDHKDDQPQHPDQQHGVYDPAQAAAAAAAAAVQAATAARAVSVANGAAGTTSASVAPNTNAYAAAATAGNPSAQTNLDLPTLAPPGTIEPKPRQKRRAPTQESLNAKVHHCTYVGCTKSFAKVSDLTRHYRIHTGERPYVCEHCGASFNQRYRLTTHTRIHTGEKPFSCKYCGKTFARGDAVQSHIFSIHRNKGETF</sequence>
<keyword evidence="2" id="KW-0677">Repeat</keyword>
<dbReference type="KEGG" id="lel:PVL30_004879"/>
<keyword evidence="4" id="KW-0862">Zinc</keyword>
<dbReference type="FunFam" id="3.30.160.60:FF:000110">
    <property type="entry name" value="Zinc finger protein-like"/>
    <property type="match status" value="1"/>
</dbReference>
<dbReference type="InterPro" id="IPR013087">
    <property type="entry name" value="Znf_C2H2_type"/>
</dbReference>
<feature type="compositionally biased region" description="Low complexity" evidence="9">
    <location>
        <begin position="471"/>
        <end position="485"/>
    </location>
</feature>
<dbReference type="PANTHER" id="PTHR19818">
    <property type="entry name" value="ZINC FINGER PROTEIN ZIC AND GLI"/>
    <property type="match status" value="1"/>
</dbReference>
<dbReference type="GeneID" id="5231768"/>
<evidence type="ECO:0000256" key="2">
    <source>
        <dbReference type="ARBA" id="ARBA00022737"/>
    </source>
</evidence>
<feature type="domain" description="C2H2-type" evidence="10">
    <location>
        <begin position="320"/>
        <end position="347"/>
    </location>
</feature>
<evidence type="ECO:0000256" key="7">
    <source>
        <dbReference type="ARBA" id="ARBA00039490"/>
    </source>
</evidence>
<evidence type="ECO:0000313" key="12">
    <source>
        <dbReference type="Proteomes" id="UP000001996"/>
    </source>
</evidence>
<feature type="region of interest" description="Disordered" evidence="9">
    <location>
        <begin position="220"/>
        <end position="257"/>
    </location>
</feature>
<proteinExistence type="inferred from homology"/>
<dbReference type="OrthoDB" id="3437960at2759"/>
<dbReference type="SUPFAM" id="SSF57667">
    <property type="entry name" value="beta-beta-alpha zinc fingers"/>
    <property type="match status" value="3"/>
</dbReference>
<dbReference type="GO" id="GO:0005634">
    <property type="term" value="C:nucleus"/>
    <property type="evidence" value="ECO:0007669"/>
    <property type="project" value="UniProtKB-ARBA"/>
</dbReference>
<dbReference type="PROSITE" id="PS00028">
    <property type="entry name" value="ZINC_FINGER_C2H2_1"/>
    <property type="match status" value="6"/>
</dbReference>
<dbReference type="GO" id="GO:0045944">
    <property type="term" value="P:positive regulation of transcription by RNA polymerase II"/>
    <property type="evidence" value="ECO:0007669"/>
    <property type="project" value="UniProtKB-ARBA"/>
</dbReference>
<keyword evidence="3 8" id="KW-0863">Zinc-finger</keyword>
<name>A5E367_LODEL</name>
<dbReference type="FunFam" id="3.30.160.60:FF:000100">
    <property type="entry name" value="Zinc finger 45-like"/>
    <property type="match status" value="1"/>
</dbReference>
<keyword evidence="5" id="KW-0175">Coiled coil</keyword>
<feature type="compositionally biased region" description="Basic and acidic residues" evidence="9">
    <location>
        <begin position="239"/>
        <end position="248"/>
    </location>
</feature>
<feature type="compositionally biased region" description="Low complexity" evidence="9">
    <location>
        <begin position="33"/>
        <end position="63"/>
    </location>
</feature>